<feature type="domain" description="LUD" evidence="1">
    <location>
        <begin position="7"/>
        <end position="198"/>
    </location>
</feature>
<dbReference type="InterPro" id="IPR009501">
    <property type="entry name" value="UCP020269"/>
</dbReference>
<proteinExistence type="predicted"/>
<sequence>MENGDLWIKNLARNHMKGYVLSDRSQLFPLIESLLFENAVIGCGDSVTLADLGVFDFLRNGPYYFLDKFDPSLNKLGRKELYRKNFMADIFFTGVNALTLDGKLFNIDGNGSRVAPMLYGPDKVIVVAGRNKMTENLSEAIARTRNIAAPLDAKRLGKNTPCAKLGHCIDCHHPERICNDFVCIEGQFDENRIHVILLDEDLGY</sequence>
<reference evidence="2" key="1">
    <citation type="submission" date="2019-08" db="EMBL/GenBank/DDBJ databases">
        <authorList>
            <person name="Kucharzyk K."/>
            <person name="Murdoch R.W."/>
            <person name="Higgins S."/>
            <person name="Loffler F."/>
        </authorList>
    </citation>
    <scope>NUCLEOTIDE SEQUENCE</scope>
</reference>
<name>A0A644UBZ9_9ZZZZ</name>
<dbReference type="Pfam" id="PF02589">
    <property type="entry name" value="LUD_dom"/>
    <property type="match status" value="1"/>
</dbReference>
<evidence type="ECO:0000259" key="1">
    <source>
        <dbReference type="Pfam" id="PF02589"/>
    </source>
</evidence>
<accession>A0A644UBZ9</accession>
<protein>
    <recommendedName>
        <fullName evidence="1">LUD domain-containing protein</fullName>
    </recommendedName>
</protein>
<dbReference type="InterPro" id="IPR003741">
    <property type="entry name" value="LUD_dom"/>
</dbReference>
<comment type="caution">
    <text evidence="2">The sequence shown here is derived from an EMBL/GenBank/DDBJ whole genome shotgun (WGS) entry which is preliminary data.</text>
</comment>
<dbReference type="AlphaFoldDB" id="A0A644UBZ9"/>
<gene>
    <name evidence="2" type="ORF">SDC9_22224</name>
</gene>
<evidence type="ECO:0000313" key="2">
    <source>
        <dbReference type="EMBL" id="MPL76379.1"/>
    </source>
</evidence>
<dbReference type="EMBL" id="VSSQ01000097">
    <property type="protein sequence ID" value="MPL76379.1"/>
    <property type="molecule type" value="Genomic_DNA"/>
</dbReference>
<organism evidence="2">
    <name type="scientific">bioreactor metagenome</name>
    <dbReference type="NCBI Taxonomy" id="1076179"/>
    <lineage>
        <taxon>unclassified sequences</taxon>
        <taxon>metagenomes</taxon>
        <taxon>ecological metagenomes</taxon>
    </lineage>
</organism>
<dbReference type="PANTHER" id="PTHR36179:SF2">
    <property type="entry name" value="LUD DOMAIN-CONTAINING PROTEIN"/>
    <property type="match status" value="1"/>
</dbReference>
<dbReference type="PANTHER" id="PTHR36179">
    <property type="entry name" value="LUD_DOM DOMAIN-CONTAINING PROTEIN"/>
    <property type="match status" value="1"/>
</dbReference>
<dbReference type="PIRSF" id="PIRSF020269">
    <property type="entry name" value="DUF1121"/>
    <property type="match status" value="1"/>
</dbReference>